<dbReference type="EMBL" id="BGPR01003565">
    <property type="protein sequence ID" value="GBM89701.1"/>
    <property type="molecule type" value="Genomic_DNA"/>
</dbReference>
<proteinExistence type="predicted"/>
<keyword evidence="1" id="KW-0812">Transmembrane</keyword>
<keyword evidence="1" id="KW-1133">Transmembrane helix</keyword>
<dbReference type="AlphaFoldDB" id="A0A4Y2JHB2"/>
<evidence type="ECO:0000256" key="1">
    <source>
        <dbReference type="SAM" id="Phobius"/>
    </source>
</evidence>
<gene>
    <name evidence="2" type="ORF">AVEN_63049_1</name>
</gene>
<dbReference type="Proteomes" id="UP000499080">
    <property type="component" value="Unassembled WGS sequence"/>
</dbReference>
<comment type="caution">
    <text evidence="2">The sequence shown here is derived from an EMBL/GenBank/DDBJ whole genome shotgun (WGS) entry which is preliminary data.</text>
</comment>
<evidence type="ECO:0000313" key="2">
    <source>
        <dbReference type="EMBL" id="GBM89701.1"/>
    </source>
</evidence>
<reference evidence="2 3" key="1">
    <citation type="journal article" date="2019" name="Sci. Rep.">
        <title>Orb-weaving spider Araneus ventricosus genome elucidates the spidroin gene catalogue.</title>
        <authorList>
            <person name="Kono N."/>
            <person name="Nakamura H."/>
            <person name="Ohtoshi R."/>
            <person name="Moran D.A.P."/>
            <person name="Shinohara A."/>
            <person name="Yoshida Y."/>
            <person name="Fujiwara M."/>
            <person name="Mori M."/>
            <person name="Tomita M."/>
            <person name="Arakawa K."/>
        </authorList>
    </citation>
    <scope>NUCLEOTIDE SEQUENCE [LARGE SCALE GENOMIC DNA]</scope>
</reference>
<name>A0A4Y2JHB2_ARAVE</name>
<feature type="transmembrane region" description="Helical" evidence="1">
    <location>
        <begin position="99"/>
        <end position="120"/>
    </location>
</feature>
<organism evidence="2 3">
    <name type="scientific">Araneus ventricosus</name>
    <name type="common">Orbweaver spider</name>
    <name type="synonym">Epeira ventricosa</name>
    <dbReference type="NCBI Taxonomy" id="182803"/>
    <lineage>
        <taxon>Eukaryota</taxon>
        <taxon>Metazoa</taxon>
        <taxon>Ecdysozoa</taxon>
        <taxon>Arthropoda</taxon>
        <taxon>Chelicerata</taxon>
        <taxon>Arachnida</taxon>
        <taxon>Araneae</taxon>
        <taxon>Araneomorphae</taxon>
        <taxon>Entelegynae</taxon>
        <taxon>Araneoidea</taxon>
        <taxon>Araneidae</taxon>
        <taxon>Araneus</taxon>
    </lineage>
</organism>
<protein>
    <submittedName>
        <fullName evidence="2">Uncharacterized protein</fullName>
    </submittedName>
</protein>
<keyword evidence="1" id="KW-0472">Membrane</keyword>
<evidence type="ECO:0000313" key="3">
    <source>
        <dbReference type="Proteomes" id="UP000499080"/>
    </source>
</evidence>
<sequence>MGKSTSVTEHPPPRAMREYKSNQTSTIHPAFSSLLAFLWRWKVSFLQLNIQLRLLFIPSSPNELRTALVVLSGLSSKIHRVSPSSNRVPSANSSSKPNLLKLCAVHLSVFLYILMLFLVLH</sequence>
<keyword evidence="3" id="KW-1185">Reference proteome</keyword>
<accession>A0A4Y2JHB2</accession>